<dbReference type="Pfam" id="PF05130">
    <property type="entry name" value="FlgN"/>
    <property type="match status" value="1"/>
</dbReference>
<dbReference type="EMBL" id="JACHXW010000017">
    <property type="protein sequence ID" value="MBB3154627.1"/>
    <property type="molecule type" value="Genomic_DNA"/>
</dbReference>
<dbReference type="SUPFAM" id="SSF140566">
    <property type="entry name" value="FlgN-like"/>
    <property type="match status" value="1"/>
</dbReference>
<feature type="coiled-coil region" evidence="2">
    <location>
        <begin position="7"/>
        <end position="59"/>
    </location>
</feature>
<dbReference type="AlphaFoldDB" id="A0A7W5CBN6"/>
<keyword evidence="2" id="KW-0175">Coiled coil</keyword>
<evidence type="ECO:0000313" key="4">
    <source>
        <dbReference type="Proteomes" id="UP000518605"/>
    </source>
</evidence>
<dbReference type="Proteomes" id="UP000518605">
    <property type="component" value="Unassembled WGS sequence"/>
</dbReference>
<comment type="caution">
    <text evidence="3">The sequence shown here is derived from an EMBL/GenBank/DDBJ whole genome shotgun (WGS) entry which is preliminary data.</text>
</comment>
<evidence type="ECO:0000313" key="3">
    <source>
        <dbReference type="EMBL" id="MBB3154627.1"/>
    </source>
</evidence>
<dbReference type="InterPro" id="IPR007809">
    <property type="entry name" value="FlgN-like"/>
</dbReference>
<dbReference type="RefSeq" id="WP_183568385.1">
    <property type="nucleotide sequence ID" value="NZ_CBCSLB010000017.1"/>
</dbReference>
<reference evidence="3 4" key="1">
    <citation type="submission" date="2020-08" db="EMBL/GenBank/DDBJ databases">
        <title>Genomic Encyclopedia of Type Strains, Phase III (KMG-III): the genomes of soil and plant-associated and newly described type strains.</title>
        <authorList>
            <person name="Whitman W."/>
        </authorList>
    </citation>
    <scope>NUCLEOTIDE SEQUENCE [LARGE SCALE GENOMIC DNA]</scope>
    <source>
        <strain evidence="3 4">CECT 8234</strain>
    </source>
</reference>
<keyword evidence="1" id="KW-1005">Bacterial flagellum biogenesis</keyword>
<dbReference type="InterPro" id="IPR036679">
    <property type="entry name" value="FlgN-like_sf"/>
</dbReference>
<dbReference type="GO" id="GO:0044780">
    <property type="term" value="P:bacterial-type flagellum assembly"/>
    <property type="evidence" value="ECO:0007669"/>
    <property type="project" value="InterPro"/>
</dbReference>
<gene>
    <name evidence="3" type="ORF">FHS16_004709</name>
</gene>
<evidence type="ECO:0008006" key="5">
    <source>
        <dbReference type="Google" id="ProtNLM"/>
    </source>
</evidence>
<protein>
    <recommendedName>
        <fullName evidence="5">Flagellar protein FlgN</fullName>
    </recommendedName>
</protein>
<name>A0A7W5CBN6_9BACL</name>
<sequence>MSVSQIIDTLQQQYKLYEQLLEIEIKKKALIMKNDVLPLNVLTQKEKLLAANAEKLEQQRVLLTVRYIKEIGFRIRSGVLSELIKAVTIPNEKEELTLMHGKLAKLLTELKQTNDLNQQLIQQSLDFLDFSIGLMVDDPNEDLVYKHPMNQQAGNRRNKIFDSRA</sequence>
<proteinExistence type="predicted"/>
<dbReference type="Gene3D" id="1.20.58.300">
    <property type="entry name" value="FlgN-like"/>
    <property type="match status" value="1"/>
</dbReference>
<accession>A0A7W5CBN6</accession>
<evidence type="ECO:0000256" key="2">
    <source>
        <dbReference type="SAM" id="Coils"/>
    </source>
</evidence>
<keyword evidence="4" id="KW-1185">Reference proteome</keyword>
<evidence type="ECO:0000256" key="1">
    <source>
        <dbReference type="ARBA" id="ARBA00022795"/>
    </source>
</evidence>
<organism evidence="3 4">
    <name type="scientific">Paenibacillus endophyticus</name>
    <dbReference type="NCBI Taxonomy" id="1294268"/>
    <lineage>
        <taxon>Bacteria</taxon>
        <taxon>Bacillati</taxon>
        <taxon>Bacillota</taxon>
        <taxon>Bacilli</taxon>
        <taxon>Bacillales</taxon>
        <taxon>Paenibacillaceae</taxon>
        <taxon>Paenibacillus</taxon>
    </lineage>
</organism>